<accession>A0A1E3VNM9</accession>
<evidence type="ECO:0000256" key="1">
    <source>
        <dbReference type="ARBA" id="ARBA00010062"/>
    </source>
</evidence>
<dbReference type="SUPFAM" id="SSF53822">
    <property type="entry name" value="Periplasmic binding protein-like I"/>
    <property type="match status" value="1"/>
</dbReference>
<feature type="region of interest" description="Disordered" evidence="4">
    <location>
        <begin position="30"/>
        <end position="50"/>
    </location>
</feature>
<dbReference type="Pfam" id="PF13458">
    <property type="entry name" value="Peripla_BP_6"/>
    <property type="match status" value="1"/>
</dbReference>
<keyword evidence="3" id="KW-0813">Transport</keyword>
<keyword evidence="2 5" id="KW-0732">Signal</keyword>
<dbReference type="CDD" id="cd06268">
    <property type="entry name" value="PBP1_ABC_transporter_LIVBP-like"/>
    <property type="match status" value="1"/>
</dbReference>
<feature type="chain" id="PRO_5009138423" description="Leucine-binding protein domain-containing protein" evidence="5">
    <location>
        <begin position="32"/>
        <end position="435"/>
    </location>
</feature>
<dbReference type="GO" id="GO:0006865">
    <property type="term" value="P:amino acid transport"/>
    <property type="evidence" value="ECO:0007669"/>
    <property type="project" value="UniProtKB-KW"/>
</dbReference>
<dbReference type="InterPro" id="IPR051010">
    <property type="entry name" value="BCAA_transport"/>
</dbReference>
<evidence type="ECO:0000259" key="6">
    <source>
        <dbReference type="Pfam" id="PF13458"/>
    </source>
</evidence>
<gene>
    <name evidence="7" type="ORF">AUC70_07930</name>
</gene>
<evidence type="ECO:0000313" key="8">
    <source>
        <dbReference type="Proteomes" id="UP000094172"/>
    </source>
</evidence>
<evidence type="ECO:0000256" key="2">
    <source>
        <dbReference type="ARBA" id="ARBA00022729"/>
    </source>
</evidence>
<dbReference type="AlphaFoldDB" id="A0A1E3VNM9"/>
<dbReference type="PANTHER" id="PTHR30483">
    <property type="entry name" value="LEUCINE-SPECIFIC-BINDING PROTEIN"/>
    <property type="match status" value="1"/>
</dbReference>
<name>A0A1E3VNM9_9HYPH</name>
<dbReference type="Gene3D" id="3.40.50.2300">
    <property type="match status" value="2"/>
</dbReference>
<feature type="signal peptide" evidence="5">
    <location>
        <begin position="1"/>
        <end position="31"/>
    </location>
</feature>
<dbReference type="Proteomes" id="UP000094172">
    <property type="component" value="Unassembled WGS sequence"/>
</dbReference>
<feature type="region of interest" description="Disordered" evidence="4">
    <location>
        <begin position="242"/>
        <end position="262"/>
    </location>
</feature>
<proteinExistence type="inferred from homology"/>
<dbReference type="STRING" id="1774970.AUC70_07930"/>
<dbReference type="RefSeq" id="WP_083241487.1">
    <property type="nucleotide sequence ID" value="NZ_LPWE01000012.1"/>
</dbReference>
<organism evidence="7 8">
    <name type="scientific">Methyloceanibacter stevinii</name>
    <dbReference type="NCBI Taxonomy" id="1774970"/>
    <lineage>
        <taxon>Bacteria</taxon>
        <taxon>Pseudomonadati</taxon>
        <taxon>Pseudomonadota</taxon>
        <taxon>Alphaproteobacteria</taxon>
        <taxon>Hyphomicrobiales</taxon>
        <taxon>Hyphomicrobiaceae</taxon>
        <taxon>Methyloceanibacter</taxon>
    </lineage>
</organism>
<evidence type="ECO:0000313" key="7">
    <source>
        <dbReference type="EMBL" id="ODR94556.1"/>
    </source>
</evidence>
<sequence length="435" mass="47206">MRIDTLPVGLVRAAAIAAVMVLGLTAGAASAADNDKPAQRNDGGVAIKLPQSPPMMPVDIGYLREEVAGPRPASRLDVEPDNAGIAGAEMGIKENNAGGRFMGHLYGLDVETASSPEEAVDALKKLYESGHNYIVVDASAPTLLKLSDWAADKDILLFNIRAEDVSLRQEDCRANVMHVVPDRYMLADALAQYLVKMGWTDWLVVHGSTDADKAYRDAVLRAAERFGGNIVDDREYVDVSGGRRDGVGPIPPAKPHKEANASHQMVKATDYDVIVVADEDQIFGPLMPYRGGGQPRVVAGTTGLTATTWSRGHEKWGATQANNNFEKANDRLMLPIDHMAYVATRTIGEAVTRKPKNDFDTVSAFIHGPDLQLAPFKGIKQQFRPWDGQFRQPILIATEQVPVSVSPQKGFPHASHPEIEVDTLGIDEPESKCKM</sequence>
<dbReference type="EMBL" id="LPWE01000012">
    <property type="protein sequence ID" value="ODR94556.1"/>
    <property type="molecule type" value="Genomic_DNA"/>
</dbReference>
<feature type="domain" description="Leucine-binding protein" evidence="6">
    <location>
        <begin position="84"/>
        <end position="236"/>
    </location>
</feature>
<evidence type="ECO:0000256" key="4">
    <source>
        <dbReference type="SAM" id="MobiDB-lite"/>
    </source>
</evidence>
<comment type="caution">
    <text evidence="7">The sequence shown here is derived from an EMBL/GenBank/DDBJ whole genome shotgun (WGS) entry which is preliminary data.</text>
</comment>
<dbReference type="InterPro" id="IPR028081">
    <property type="entry name" value="Leu-bd"/>
</dbReference>
<protein>
    <recommendedName>
        <fullName evidence="6">Leucine-binding protein domain-containing protein</fullName>
    </recommendedName>
</protein>
<keyword evidence="3" id="KW-0029">Amino-acid transport</keyword>
<evidence type="ECO:0000256" key="5">
    <source>
        <dbReference type="SAM" id="SignalP"/>
    </source>
</evidence>
<reference evidence="7 8" key="1">
    <citation type="journal article" date="2016" name="Environ. Microbiol.">
        <title>New Methyloceanibacter diversity from North Sea sediments includes methanotroph containing solely the soluble methane monooxygenase.</title>
        <authorList>
            <person name="Vekeman B."/>
            <person name="Kerckhof F.M."/>
            <person name="Cremers G."/>
            <person name="de Vos P."/>
            <person name="Vandamme P."/>
            <person name="Boon N."/>
            <person name="Op den Camp H.J."/>
            <person name="Heylen K."/>
        </authorList>
    </citation>
    <scope>NUCLEOTIDE SEQUENCE [LARGE SCALE GENOMIC DNA]</scope>
    <source>
        <strain evidence="7 8">R-67176</strain>
    </source>
</reference>
<keyword evidence="8" id="KW-1185">Reference proteome</keyword>
<evidence type="ECO:0000256" key="3">
    <source>
        <dbReference type="ARBA" id="ARBA00022970"/>
    </source>
</evidence>
<dbReference type="PANTHER" id="PTHR30483:SF6">
    <property type="entry name" value="PERIPLASMIC BINDING PROTEIN OF ABC TRANSPORTER FOR NATURAL AMINO ACIDS"/>
    <property type="match status" value="1"/>
</dbReference>
<comment type="similarity">
    <text evidence="1">Belongs to the leucine-binding protein family.</text>
</comment>
<dbReference type="InterPro" id="IPR028082">
    <property type="entry name" value="Peripla_BP_I"/>
</dbReference>